<evidence type="ECO:0000313" key="2">
    <source>
        <dbReference type="EMBL" id="QHQ62717.1"/>
    </source>
</evidence>
<proteinExistence type="predicted"/>
<keyword evidence="1" id="KW-0472">Membrane</keyword>
<organism evidence="2 3">
    <name type="scientific">Anaerocolumna sedimenticola</name>
    <dbReference type="NCBI Taxonomy" id="2696063"/>
    <lineage>
        <taxon>Bacteria</taxon>
        <taxon>Bacillati</taxon>
        <taxon>Bacillota</taxon>
        <taxon>Clostridia</taxon>
        <taxon>Lachnospirales</taxon>
        <taxon>Lachnospiraceae</taxon>
        <taxon>Anaerocolumna</taxon>
    </lineage>
</organism>
<protein>
    <submittedName>
        <fullName evidence="2">Uncharacterized protein</fullName>
    </submittedName>
</protein>
<evidence type="ECO:0000256" key="1">
    <source>
        <dbReference type="SAM" id="Phobius"/>
    </source>
</evidence>
<dbReference type="AlphaFoldDB" id="A0A6P1TQU0"/>
<dbReference type="KEGG" id="anr:Ana3638_19650"/>
<reference evidence="2 3" key="1">
    <citation type="submission" date="2020-01" db="EMBL/GenBank/DDBJ databases">
        <title>Genome analysis of Anaerocolumna sp. CBA3638.</title>
        <authorList>
            <person name="Kim J."/>
            <person name="Roh S.W."/>
        </authorList>
    </citation>
    <scope>NUCLEOTIDE SEQUENCE [LARGE SCALE GENOMIC DNA]</scope>
    <source>
        <strain evidence="2 3">CBA3638</strain>
    </source>
</reference>
<keyword evidence="1" id="KW-0812">Transmembrane</keyword>
<sequence length="184" mass="21569">MREKGLIIGGYLFSTNKDYNEAKEEYESIHFLHSKADLTDARTALKLYIKLIENRTFHTIIGYTFLKELQGTILNSGIVKEEDIDGIYIPAQETYNADILSLEKYKLLTEKQKYRIRKTRIINIFLLITILGMLIIAVFTDKSVYADFENKIVNRYSTWEEELNNREQELIQREKALDGMNTLE</sequence>
<dbReference type="Proteomes" id="UP000464314">
    <property type="component" value="Chromosome"/>
</dbReference>
<keyword evidence="3" id="KW-1185">Reference proteome</keyword>
<feature type="transmembrane region" description="Helical" evidence="1">
    <location>
        <begin position="121"/>
        <end position="140"/>
    </location>
</feature>
<evidence type="ECO:0000313" key="3">
    <source>
        <dbReference type="Proteomes" id="UP000464314"/>
    </source>
</evidence>
<name>A0A6P1TQU0_9FIRM</name>
<gene>
    <name evidence="2" type="ORF">Ana3638_19650</name>
</gene>
<accession>A0A6P1TQU0</accession>
<keyword evidence="1" id="KW-1133">Transmembrane helix</keyword>
<dbReference type="EMBL" id="CP048000">
    <property type="protein sequence ID" value="QHQ62717.1"/>
    <property type="molecule type" value="Genomic_DNA"/>
</dbReference>
<dbReference type="RefSeq" id="WP_161839538.1">
    <property type="nucleotide sequence ID" value="NZ_CP048000.1"/>
</dbReference>